<keyword evidence="1" id="KW-0012">Acyltransferase</keyword>
<evidence type="ECO:0000313" key="4">
    <source>
        <dbReference type="EMBL" id="KAK9140141.1"/>
    </source>
</evidence>
<gene>
    <name evidence="4" type="ORF">Scep_009822</name>
</gene>
<dbReference type="InterPro" id="IPR016039">
    <property type="entry name" value="Thiolase-like"/>
</dbReference>
<keyword evidence="5" id="KW-1185">Reference proteome</keyword>
<evidence type="ECO:0000256" key="1">
    <source>
        <dbReference type="ARBA" id="ARBA00023315"/>
    </source>
</evidence>
<dbReference type="GO" id="GO:0016747">
    <property type="term" value="F:acyltransferase activity, transferring groups other than amino-acyl groups"/>
    <property type="evidence" value="ECO:0007669"/>
    <property type="project" value="InterPro"/>
</dbReference>
<proteinExistence type="predicted"/>
<dbReference type="AlphaFoldDB" id="A0AAP0PGM3"/>
<dbReference type="InterPro" id="IPR012392">
    <property type="entry name" value="3-ktacl-CoA_syn"/>
</dbReference>
<protein>
    <recommendedName>
        <fullName evidence="3">FAE domain-containing protein</fullName>
    </recommendedName>
</protein>
<keyword evidence="2" id="KW-0732">Signal</keyword>
<dbReference type="Proteomes" id="UP001419268">
    <property type="component" value="Unassembled WGS sequence"/>
</dbReference>
<evidence type="ECO:0000259" key="3">
    <source>
        <dbReference type="Pfam" id="PF08392"/>
    </source>
</evidence>
<evidence type="ECO:0000313" key="5">
    <source>
        <dbReference type="Proteomes" id="UP001419268"/>
    </source>
</evidence>
<name>A0AAP0PGM3_9MAGN</name>
<feature type="chain" id="PRO_5042969891" description="FAE domain-containing protein" evidence="2">
    <location>
        <begin position="23"/>
        <end position="84"/>
    </location>
</feature>
<dbReference type="Pfam" id="PF08392">
    <property type="entry name" value="FAE1_CUT1_RppA"/>
    <property type="match status" value="1"/>
</dbReference>
<sequence>MLLANCLFRMGAAAILLSNCRSHHHCSKYQVIHTVCTHKGNNDKCFNCVYQEEDDNGCIGVSLSKDLMVVAGEDLKEYFTTMDA</sequence>
<accession>A0AAP0PGM3</accession>
<dbReference type="Gene3D" id="3.40.47.10">
    <property type="match status" value="1"/>
</dbReference>
<dbReference type="GO" id="GO:0016020">
    <property type="term" value="C:membrane"/>
    <property type="evidence" value="ECO:0007669"/>
    <property type="project" value="InterPro"/>
</dbReference>
<dbReference type="EMBL" id="JBBNAG010000004">
    <property type="protein sequence ID" value="KAK9140141.1"/>
    <property type="molecule type" value="Genomic_DNA"/>
</dbReference>
<reference evidence="4 5" key="1">
    <citation type="submission" date="2024-01" db="EMBL/GenBank/DDBJ databases">
        <title>Genome assemblies of Stephania.</title>
        <authorList>
            <person name="Yang L."/>
        </authorList>
    </citation>
    <scope>NUCLEOTIDE SEQUENCE [LARGE SCALE GENOMIC DNA]</scope>
    <source>
        <strain evidence="4">JXDWG</strain>
        <tissue evidence="4">Leaf</tissue>
    </source>
</reference>
<feature type="signal peptide" evidence="2">
    <location>
        <begin position="1"/>
        <end position="22"/>
    </location>
</feature>
<dbReference type="GO" id="GO:0006633">
    <property type="term" value="P:fatty acid biosynthetic process"/>
    <property type="evidence" value="ECO:0007669"/>
    <property type="project" value="InterPro"/>
</dbReference>
<dbReference type="PANTHER" id="PTHR31561">
    <property type="entry name" value="3-KETOACYL-COA SYNTHASE"/>
    <property type="match status" value="1"/>
</dbReference>
<comment type="caution">
    <text evidence="4">The sequence shown here is derived from an EMBL/GenBank/DDBJ whole genome shotgun (WGS) entry which is preliminary data.</text>
</comment>
<dbReference type="InterPro" id="IPR013601">
    <property type="entry name" value="FAE1_typ3_polyketide_synth"/>
</dbReference>
<feature type="domain" description="FAE" evidence="3">
    <location>
        <begin position="1"/>
        <end position="82"/>
    </location>
</feature>
<evidence type="ECO:0000256" key="2">
    <source>
        <dbReference type="SAM" id="SignalP"/>
    </source>
</evidence>
<organism evidence="4 5">
    <name type="scientific">Stephania cephalantha</name>
    <dbReference type="NCBI Taxonomy" id="152367"/>
    <lineage>
        <taxon>Eukaryota</taxon>
        <taxon>Viridiplantae</taxon>
        <taxon>Streptophyta</taxon>
        <taxon>Embryophyta</taxon>
        <taxon>Tracheophyta</taxon>
        <taxon>Spermatophyta</taxon>
        <taxon>Magnoliopsida</taxon>
        <taxon>Ranunculales</taxon>
        <taxon>Menispermaceae</taxon>
        <taxon>Menispermoideae</taxon>
        <taxon>Cissampelideae</taxon>
        <taxon>Stephania</taxon>
    </lineage>
</organism>
<keyword evidence="1" id="KW-0808">Transferase</keyword>